<dbReference type="InParanoid" id="A0A2P5C2B0"/>
<keyword evidence="3" id="KW-1185">Reference proteome</keyword>
<evidence type="ECO:0000313" key="3">
    <source>
        <dbReference type="Proteomes" id="UP000237000"/>
    </source>
</evidence>
<dbReference type="Proteomes" id="UP000237000">
    <property type="component" value="Unassembled WGS sequence"/>
</dbReference>
<name>A0A2P5C2B0_TREOI</name>
<keyword evidence="1" id="KW-0812">Transmembrane</keyword>
<protein>
    <submittedName>
        <fullName evidence="2">Uncharacterized protein</fullName>
    </submittedName>
</protein>
<evidence type="ECO:0000313" key="2">
    <source>
        <dbReference type="EMBL" id="PON55200.1"/>
    </source>
</evidence>
<organism evidence="2 3">
    <name type="scientific">Trema orientale</name>
    <name type="common">Charcoal tree</name>
    <name type="synonym">Celtis orientalis</name>
    <dbReference type="NCBI Taxonomy" id="63057"/>
    <lineage>
        <taxon>Eukaryota</taxon>
        <taxon>Viridiplantae</taxon>
        <taxon>Streptophyta</taxon>
        <taxon>Embryophyta</taxon>
        <taxon>Tracheophyta</taxon>
        <taxon>Spermatophyta</taxon>
        <taxon>Magnoliopsida</taxon>
        <taxon>eudicotyledons</taxon>
        <taxon>Gunneridae</taxon>
        <taxon>Pentapetalae</taxon>
        <taxon>rosids</taxon>
        <taxon>fabids</taxon>
        <taxon>Rosales</taxon>
        <taxon>Cannabaceae</taxon>
        <taxon>Trema</taxon>
    </lineage>
</organism>
<proteinExistence type="predicted"/>
<comment type="caution">
    <text evidence="2">The sequence shown here is derived from an EMBL/GenBank/DDBJ whole genome shotgun (WGS) entry which is preliminary data.</text>
</comment>
<reference evidence="3" key="1">
    <citation type="submission" date="2016-06" db="EMBL/GenBank/DDBJ databases">
        <title>Parallel loss of symbiosis genes in relatives of nitrogen-fixing non-legume Parasponia.</title>
        <authorList>
            <person name="Van Velzen R."/>
            <person name="Holmer R."/>
            <person name="Bu F."/>
            <person name="Rutten L."/>
            <person name="Van Zeijl A."/>
            <person name="Liu W."/>
            <person name="Santuari L."/>
            <person name="Cao Q."/>
            <person name="Sharma T."/>
            <person name="Shen D."/>
            <person name="Roswanjaya Y."/>
            <person name="Wardhani T."/>
            <person name="Kalhor M.S."/>
            <person name="Jansen J."/>
            <person name="Van den Hoogen J."/>
            <person name="Gungor B."/>
            <person name="Hartog M."/>
            <person name="Hontelez J."/>
            <person name="Verver J."/>
            <person name="Yang W.-C."/>
            <person name="Schijlen E."/>
            <person name="Repin R."/>
            <person name="Schilthuizen M."/>
            <person name="Schranz E."/>
            <person name="Heidstra R."/>
            <person name="Miyata K."/>
            <person name="Fedorova E."/>
            <person name="Kohlen W."/>
            <person name="Bisseling T."/>
            <person name="Smit S."/>
            <person name="Geurts R."/>
        </authorList>
    </citation>
    <scope>NUCLEOTIDE SEQUENCE [LARGE SCALE GENOMIC DNA]</scope>
    <source>
        <strain evidence="3">cv. RG33-2</strain>
    </source>
</reference>
<keyword evidence="1" id="KW-0472">Membrane</keyword>
<accession>A0A2P5C2B0</accession>
<dbReference type="AlphaFoldDB" id="A0A2P5C2B0"/>
<keyword evidence="1" id="KW-1133">Transmembrane helix</keyword>
<dbReference type="EMBL" id="JXTC01000423">
    <property type="protein sequence ID" value="PON55200.1"/>
    <property type="molecule type" value="Genomic_DNA"/>
</dbReference>
<feature type="transmembrane region" description="Helical" evidence="1">
    <location>
        <begin position="21"/>
        <end position="50"/>
    </location>
</feature>
<evidence type="ECO:0000256" key="1">
    <source>
        <dbReference type="SAM" id="Phobius"/>
    </source>
</evidence>
<gene>
    <name evidence="2" type="ORF">TorRG33x02_300230</name>
</gene>
<sequence>MTNNLTPIPPVDEFTIIRISYGLAFVLLGGGTRVIIFVSCFFELFGQYFYSSSPWVFGSLELLGARGQVVTSGITYLWLFGVETMTSLSITVSNCRRREQKTSTLFLTLETD</sequence>